<reference evidence="2" key="2">
    <citation type="submission" date="2020-05" db="EMBL/GenBank/DDBJ databases">
        <authorList>
            <person name="Kim H.-S."/>
            <person name="Proctor R.H."/>
            <person name="Brown D.W."/>
        </authorList>
    </citation>
    <scope>NUCLEOTIDE SEQUENCE</scope>
    <source>
        <strain evidence="2">NRRL 20472</strain>
    </source>
</reference>
<dbReference type="Pfam" id="PF06985">
    <property type="entry name" value="HET"/>
    <property type="match status" value="1"/>
</dbReference>
<comment type="caution">
    <text evidence="2">The sequence shown here is derived from an EMBL/GenBank/DDBJ whole genome shotgun (WGS) entry which is preliminary data.</text>
</comment>
<sequence length="688" mass="77720">MEPHNLVCGRCWRDFFDTEPFEKCCTASDPDSDVIAEATSTVDDIKDSASSGCTWCSYINEFINDSQHGETRVMVSLSPSSIKACTPKGRNVFSLSISCHSPTTGDWKAGWSLYLHAFTTLDDRASEYVTARPLRTDVGSEVATRQIQTWLKECEGHGCCSRSYTESKLPTRVIEINPVGQQEPRIIESSGRRGAYATLSYCWGTVPFQALKRSNYAQFTKSLNMKTLPLTIRDAITTAGKLSIPYIWIDALCIIQDSEDDKIRDIATMKDIYASSALTMVAASSKEVSEGLLHDRHHSEDVIEIPFRGRLGLFGTMFVNELNAVTYDERSEPLAKRAWTMQEQILAHRTLTFSTHTMIWSCKAGTKNFGDSLHFPYDLDMGYNDEDEKYGLNLNSLLTTESEARSNKDMTLSCWLRLVTAYSLRKASFENDKLNAVAGIASHPSFVSGLGPRYFAGIWEYKLARQLTWYTSDWHRTLPEGERFTFHRPTTYRAPSWSWASLEGGIIHFDFDFNDEDEPEPEVICEVTDCSTETRFPDRNPFGEVISAYLRLRGFVRNAWFNPQTSNVILLPIFKGDSLDDVMSYDEAWKEHVEDFKAQHPDVDLEDDPEAVYGTDYNNTTGIHDESRATEPIVVSCFPVTLDGDSPDGVVGLLLAEGDGGSHRRIRLFKRGKNEDFENLVKREIMLL</sequence>
<dbReference type="OrthoDB" id="5125733at2759"/>
<evidence type="ECO:0000259" key="1">
    <source>
        <dbReference type="Pfam" id="PF06985"/>
    </source>
</evidence>
<dbReference type="AlphaFoldDB" id="A0A8H4TJ00"/>
<dbReference type="PANTHER" id="PTHR33112">
    <property type="entry name" value="DOMAIN PROTEIN, PUTATIVE-RELATED"/>
    <property type="match status" value="1"/>
</dbReference>
<dbReference type="PANTHER" id="PTHR33112:SF16">
    <property type="entry name" value="HETEROKARYON INCOMPATIBILITY DOMAIN-CONTAINING PROTEIN"/>
    <property type="match status" value="1"/>
</dbReference>
<organism evidence="2 3">
    <name type="scientific">Fusarium sarcochroum</name>
    <dbReference type="NCBI Taxonomy" id="1208366"/>
    <lineage>
        <taxon>Eukaryota</taxon>
        <taxon>Fungi</taxon>
        <taxon>Dikarya</taxon>
        <taxon>Ascomycota</taxon>
        <taxon>Pezizomycotina</taxon>
        <taxon>Sordariomycetes</taxon>
        <taxon>Hypocreomycetidae</taxon>
        <taxon>Hypocreales</taxon>
        <taxon>Nectriaceae</taxon>
        <taxon>Fusarium</taxon>
        <taxon>Fusarium lateritium species complex</taxon>
    </lineage>
</organism>
<reference evidence="2" key="1">
    <citation type="journal article" date="2020" name="BMC Genomics">
        <title>Correction to: Identification and distribution of gene clusters required for synthesis of sphingolipid metabolism inhibitors in diverse species of the filamentous fungus Fusarium.</title>
        <authorList>
            <person name="Kim H.S."/>
            <person name="Lohmar J.M."/>
            <person name="Busman M."/>
            <person name="Brown D.W."/>
            <person name="Naumann T.A."/>
            <person name="Divon H.H."/>
            <person name="Lysoe E."/>
            <person name="Uhlig S."/>
            <person name="Proctor R.H."/>
        </authorList>
    </citation>
    <scope>NUCLEOTIDE SEQUENCE</scope>
    <source>
        <strain evidence="2">NRRL 20472</strain>
    </source>
</reference>
<dbReference type="InterPro" id="IPR010730">
    <property type="entry name" value="HET"/>
</dbReference>
<dbReference type="Proteomes" id="UP000622797">
    <property type="component" value="Unassembled WGS sequence"/>
</dbReference>
<proteinExistence type="predicted"/>
<gene>
    <name evidence="2" type="ORF">FSARC_10939</name>
</gene>
<keyword evidence="3" id="KW-1185">Reference proteome</keyword>
<accession>A0A8H4TJ00</accession>
<evidence type="ECO:0000313" key="3">
    <source>
        <dbReference type="Proteomes" id="UP000622797"/>
    </source>
</evidence>
<name>A0A8H4TJ00_9HYPO</name>
<dbReference type="EMBL" id="JABEXW010000679">
    <property type="protein sequence ID" value="KAF4958748.1"/>
    <property type="molecule type" value="Genomic_DNA"/>
</dbReference>
<evidence type="ECO:0000313" key="2">
    <source>
        <dbReference type="EMBL" id="KAF4958748.1"/>
    </source>
</evidence>
<protein>
    <recommendedName>
        <fullName evidence="1">Heterokaryon incompatibility domain-containing protein</fullName>
    </recommendedName>
</protein>
<feature type="domain" description="Heterokaryon incompatibility" evidence="1">
    <location>
        <begin position="196"/>
        <end position="343"/>
    </location>
</feature>